<evidence type="ECO:0000256" key="12">
    <source>
        <dbReference type="SAM" id="MobiDB-lite"/>
    </source>
</evidence>
<comment type="catalytic activity">
    <reaction evidence="10">
        <text>ATP + H2O = ADP + phosphate + H(+)</text>
        <dbReference type="Rhea" id="RHEA:13065"/>
        <dbReference type="ChEBI" id="CHEBI:15377"/>
        <dbReference type="ChEBI" id="CHEBI:15378"/>
        <dbReference type="ChEBI" id="CHEBI:30616"/>
        <dbReference type="ChEBI" id="CHEBI:43474"/>
        <dbReference type="ChEBI" id="CHEBI:456216"/>
        <dbReference type="EC" id="5.6.2.4"/>
    </reaction>
</comment>
<dbReference type="SUPFAM" id="SSF52540">
    <property type="entry name" value="P-loop containing nucleoside triphosphate hydrolases"/>
    <property type="match status" value="1"/>
</dbReference>
<dbReference type="PROSITE" id="PS51217">
    <property type="entry name" value="UVRD_HELICASE_CTER"/>
    <property type="match status" value="1"/>
</dbReference>
<keyword evidence="16" id="KW-1185">Reference proteome</keyword>
<organism evidence="15 16">
    <name type="scientific">Elsinoe batatas</name>
    <dbReference type="NCBI Taxonomy" id="2601811"/>
    <lineage>
        <taxon>Eukaryota</taxon>
        <taxon>Fungi</taxon>
        <taxon>Dikarya</taxon>
        <taxon>Ascomycota</taxon>
        <taxon>Pezizomycotina</taxon>
        <taxon>Dothideomycetes</taxon>
        <taxon>Dothideomycetidae</taxon>
        <taxon>Myriangiales</taxon>
        <taxon>Elsinoaceae</taxon>
        <taxon>Elsinoe</taxon>
    </lineage>
</organism>
<sequence length="923" mass="101678">MDDLLAGLNLAQRAAVTSPANVLQVLAPPGSGKTKTLTARVAYLISQCGYKPWNIIVCTFTVKAAKEMQHRLQDQIGEESAKKLVLGTFHSVARRYLVRYGEDIGLKKGWSIADAGDQKAIVKRIIKDQKLGIDASKALGRISACKSRSKTADMVQAEMKKKDEEGVEFVAVYQGYESTLALSNLLDYDDLLLKCKELLQMSPSLVGNVQAVLIDEFQDTNEVQFELMNKFAQRRKIITIVGDPDQSIYGWRNAEIENLNKMKMLYTNTVVIFLEENYRSSGRILSAAQNVIEQDKARPDKKLQATLDYGEIPVLRKLPTAEVEARWLVSEIKRSQIMTGGLLGHSDYAILLRSAQLSRHIEQALGNAGLPYRLVGGTKFYDRVEIKILLDYLRVIEHPGHNDALLRIINVPSRNVGEVTIKKLLDEAASESLPVWTLLLNCVQGKTKPSTKLSAPVEKGLGEFANVILTARKKKDAATPSDLLELLIKRLDYKTFLHRKYPEDVDDRLANVAELQIQTKDLTAAMESGLFGNEPLPSLSETSQTDDEPENPLSMFLANIALSSATDTKDSPTSTITISTIHAAKGLEWPVVFLPACYDGSIPHSRAENHDEERRLLYVGMTRAQALLYLSCPIKSSQGAETVVSPFLTLEGAARSFTAKGPELDSHMRISRMAETLGRTCPLFEQIEHGRVSLEQWDDTHWPEDGTWPREEENRWDHGRASAGMGGEGGVLATARVHMDRVEGFGVQTTMESLHGTFASARSRMQELEALEVQSKAKILEKRGKGEGKVKGKEEMAQAKHGSDIKSFFGGGGGTGSIKPAGSFKKTGTTRVEAAPPVERKPLAEVLPAPPASLHRVATQPLLKRPRLQGDGEENRRPSTPAAIRPATTMHTTTVSSLGTSSVPKKTLGMGRTFKPWSARTNK</sequence>
<keyword evidence="3 11" id="KW-0378">Hydrolase</keyword>
<feature type="domain" description="UvrD-like helicase ATP-binding" evidence="13">
    <location>
        <begin position="6"/>
        <end position="281"/>
    </location>
</feature>
<dbReference type="InterPro" id="IPR000212">
    <property type="entry name" value="DNA_helicase_UvrD/REP"/>
</dbReference>
<dbReference type="GO" id="GO:0016787">
    <property type="term" value="F:hydrolase activity"/>
    <property type="evidence" value="ECO:0007669"/>
    <property type="project" value="UniProtKB-UniRule"/>
</dbReference>
<reference evidence="15" key="1">
    <citation type="submission" date="2021-07" db="EMBL/GenBank/DDBJ databases">
        <title>Elsinoe batatas strain:CRI-CJ2 Genome sequencing and assembly.</title>
        <authorList>
            <person name="Huang L."/>
        </authorList>
    </citation>
    <scope>NUCLEOTIDE SEQUENCE</scope>
    <source>
        <strain evidence="15">CRI-CJ2</strain>
    </source>
</reference>
<feature type="compositionally biased region" description="Basic and acidic residues" evidence="12">
    <location>
        <begin position="784"/>
        <end position="804"/>
    </location>
</feature>
<evidence type="ECO:0000259" key="14">
    <source>
        <dbReference type="PROSITE" id="PS51217"/>
    </source>
</evidence>
<evidence type="ECO:0000256" key="9">
    <source>
        <dbReference type="ARBA" id="ARBA00034808"/>
    </source>
</evidence>
<evidence type="ECO:0000256" key="3">
    <source>
        <dbReference type="ARBA" id="ARBA00022801"/>
    </source>
</evidence>
<evidence type="ECO:0000256" key="8">
    <source>
        <dbReference type="ARBA" id="ARBA00034617"/>
    </source>
</evidence>
<proteinExistence type="inferred from homology"/>
<dbReference type="GO" id="GO:0000725">
    <property type="term" value="P:recombinational repair"/>
    <property type="evidence" value="ECO:0007669"/>
    <property type="project" value="TreeGrafter"/>
</dbReference>
<dbReference type="InterPro" id="IPR014016">
    <property type="entry name" value="UvrD-like_ATP-bd"/>
</dbReference>
<evidence type="ECO:0000256" key="10">
    <source>
        <dbReference type="ARBA" id="ARBA00048988"/>
    </source>
</evidence>
<evidence type="ECO:0000313" key="16">
    <source>
        <dbReference type="Proteomes" id="UP000809789"/>
    </source>
</evidence>
<dbReference type="Pfam" id="PF13361">
    <property type="entry name" value="UvrD_C"/>
    <property type="match status" value="1"/>
</dbReference>
<evidence type="ECO:0000256" key="4">
    <source>
        <dbReference type="ARBA" id="ARBA00022806"/>
    </source>
</evidence>
<dbReference type="GO" id="GO:0003677">
    <property type="term" value="F:DNA binding"/>
    <property type="evidence" value="ECO:0007669"/>
    <property type="project" value="UniProtKB-KW"/>
</dbReference>
<feature type="region of interest" description="Disordered" evidence="12">
    <location>
        <begin position="859"/>
        <end position="923"/>
    </location>
</feature>
<evidence type="ECO:0000256" key="5">
    <source>
        <dbReference type="ARBA" id="ARBA00022840"/>
    </source>
</evidence>
<dbReference type="InterPro" id="IPR014017">
    <property type="entry name" value="DNA_helicase_UvrD-like_C"/>
</dbReference>
<dbReference type="AlphaFoldDB" id="A0A8K0L4A8"/>
<dbReference type="InterPro" id="IPR013986">
    <property type="entry name" value="DExx_box_DNA_helicase_dom_sf"/>
</dbReference>
<dbReference type="CDD" id="cd17932">
    <property type="entry name" value="DEXQc_UvrD"/>
    <property type="match status" value="1"/>
</dbReference>
<dbReference type="PANTHER" id="PTHR11070">
    <property type="entry name" value="UVRD / RECB / PCRA DNA HELICASE FAMILY MEMBER"/>
    <property type="match status" value="1"/>
</dbReference>
<comment type="catalytic activity">
    <reaction evidence="8">
        <text>Couples ATP hydrolysis with the unwinding of duplex DNA by translocating in the 3'-5' direction.</text>
        <dbReference type="EC" id="5.6.2.4"/>
    </reaction>
</comment>
<dbReference type="PROSITE" id="PS51198">
    <property type="entry name" value="UVRD_HELICASE_ATP_BIND"/>
    <property type="match status" value="1"/>
</dbReference>
<dbReference type="Gene3D" id="3.40.50.300">
    <property type="entry name" value="P-loop containing nucleotide triphosphate hydrolases"/>
    <property type="match status" value="2"/>
</dbReference>
<keyword evidence="7" id="KW-0413">Isomerase</keyword>
<dbReference type="CDD" id="cd18807">
    <property type="entry name" value="SF1_C_UvrD"/>
    <property type="match status" value="1"/>
</dbReference>
<feature type="compositionally biased region" description="Basic and acidic residues" evidence="12">
    <location>
        <begin position="868"/>
        <end position="877"/>
    </location>
</feature>
<evidence type="ECO:0000259" key="13">
    <source>
        <dbReference type="PROSITE" id="PS51198"/>
    </source>
</evidence>
<dbReference type="Pfam" id="PF00580">
    <property type="entry name" value="UvrD-helicase"/>
    <property type="match status" value="1"/>
</dbReference>
<name>A0A8K0L4A8_9PEZI</name>
<dbReference type="Gene3D" id="1.10.10.160">
    <property type="match status" value="1"/>
</dbReference>
<dbReference type="PANTHER" id="PTHR11070:SF2">
    <property type="entry name" value="ATP-DEPENDENT DNA HELICASE SRS2"/>
    <property type="match status" value="1"/>
</dbReference>
<comment type="similarity">
    <text evidence="1">Belongs to the helicase family. UvrD subfamily.</text>
</comment>
<keyword evidence="5 11" id="KW-0067">ATP-binding</keyword>
<dbReference type="GO" id="GO:0005524">
    <property type="term" value="F:ATP binding"/>
    <property type="evidence" value="ECO:0007669"/>
    <property type="project" value="UniProtKB-UniRule"/>
</dbReference>
<evidence type="ECO:0000313" key="15">
    <source>
        <dbReference type="EMBL" id="KAG8625523.1"/>
    </source>
</evidence>
<feature type="binding site" evidence="11">
    <location>
        <begin position="27"/>
        <end position="34"/>
    </location>
    <ligand>
        <name>ATP</name>
        <dbReference type="ChEBI" id="CHEBI:30616"/>
    </ligand>
</feature>
<dbReference type="Gene3D" id="1.10.486.10">
    <property type="entry name" value="PCRA, domain 4"/>
    <property type="match status" value="1"/>
</dbReference>
<protein>
    <recommendedName>
        <fullName evidence="9">DNA 3'-5' helicase</fullName>
        <ecNumber evidence="9">5.6.2.4</ecNumber>
    </recommendedName>
</protein>
<accession>A0A8K0L4A8</accession>
<keyword evidence="4 11" id="KW-0347">Helicase</keyword>
<dbReference type="Proteomes" id="UP000809789">
    <property type="component" value="Unassembled WGS sequence"/>
</dbReference>
<dbReference type="InterPro" id="IPR027417">
    <property type="entry name" value="P-loop_NTPase"/>
</dbReference>
<evidence type="ECO:0000256" key="11">
    <source>
        <dbReference type="PROSITE-ProRule" id="PRU00560"/>
    </source>
</evidence>
<dbReference type="EMBL" id="JAESVG020000008">
    <property type="protein sequence ID" value="KAG8625523.1"/>
    <property type="molecule type" value="Genomic_DNA"/>
</dbReference>
<evidence type="ECO:0000256" key="6">
    <source>
        <dbReference type="ARBA" id="ARBA00023125"/>
    </source>
</evidence>
<evidence type="ECO:0000256" key="1">
    <source>
        <dbReference type="ARBA" id="ARBA00009922"/>
    </source>
</evidence>
<dbReference type="GO" id="GO:0005634">
    <property type="term" value="C:nucleus"/>
    <property type="evidence" value="ECO:0007669"/>
    <property type="project" value="TreeGrafter"/>
</dbReference>
<comment type="caution">
    <text evidence="15">The sequence shown here is derived from an EMBL/GenBank/DDBJ whole genome shotgun (WGS) entry which is preliminary data.</text>
</comment>
<dbReference type="OrthoDB" id="1470711at2759"/>
<gene>
    <name evidence="15" type="ORF">KVT40_007274</name>
</gene>
<keyword evidence="2 11" id="KW-0547">Nucleotide-binding</keyword>
<keyword evidence="6" id="KW-0238">DNA-binding</keyword>
<feature type="region of interest" description="Disordered" evidence="12">
    <location>
        <begin position="784"/>
        <end position="836"/>
    </location>
</feature>
<evidence type="ECO:0000256" key="7">
    <source>
        <dbReference type="ARBA" id="ARBA00023235"/>
    </source>
</evidence>
<feature type="domain" description="UvrD-like helicase C-terminal" evidence="14">
    <location>
        <begin position="282"/>
        <end position="586"/>
    </location>
</feature>
<dbReference type="GO" id="GO:0043138">
    <property type="term" value="F:3'-5' DNA helicase activity"/>
    <property type="evidence" value="ECO:0007669"/>
    <property type="project" value="UniProtKB-EC"/>
</dbReference>
<dbReference type="EC" id="5.6.2.4" evidence="9"/>
<feature type="compositionally biased region" description="Low complexity" evidence="12">
    <location>
        <begin position="892"/>
        <end position="903"/>
    </location>
</feature>
<evidence type="ECO:0000256" key="2">
    <source>
        <dbReference type="ARBA" id="ARBA00022741"/>
    </source>
</evidence>